<feature type="binding site" evidence="7">
    <location>
        <position position="246"/>
    </location>
    <ligand>
        <name>sn-glycerol 3-phosphate</name>
        <dbReference type="ChEBI" id="CHEBI:57597"/>
    </ligand>
</feature>
<evidence type="ECO:0000256" key="7">
    <source>
        <dbReference type="HAMAP-Rule" id="MF_00186"/>
    </source>
</evidence>
<feature type="domain" description="Carbohydrate kinase FGGY C-terminal" evidence="10">
    <location>
        <begin position="264"/>
        <end position="450"/>
    </location>
</feature>
<feature type="binding site" evidence="7">
    <location>
        <position position="14"/>
    </location>
    <ligand>
        <name>sn-glycerol 3-phosphate</name>
        <dbReference type="ChEBI" id="CHEBI:57597"/>
    </ligand>
</feature>
<feature type="binding site" evidence="7">
    <location>
        <position position="268"/>
    </location>
    <ligand>
        <name>ADP</name>
        <dbReference type="ChEBI" id="CHEBI:456216"/>
    </ligand>
</feature>
<dbReference type="NCBIfam" id="NF000756">
    <property type="entry name" value="PRK00047.1"/>
    <property type="match status" value="1"/>
</dbReference>
<dbReference type="RefSeq" id="WP_416206232.1">
    <property type="nucleotide sequence ID" value="NZ_JBBKTX010000014.1"/>
</dbReference>
<comment type="catalytic activity">
    <reaction evidence="7">
        <text>glycerol + ATP = sn-glycerol 3-phosphate + ADP + H(+)</text>
        <dbReference type="Rhea" id="RHEA:21644"/>
        <dbReference type="ChEBI" id="CHEBI:15378"/>
        <dbReference type="ChEBI" id="CHEBI:17754"/>
        <dbReference type="ChEBI" id="CHEBI:30616"/>
        <dbReference type="ChEBI" id="CHEBI:57597"/>
        <dbReference type="ChEBI" id="CHEBI:456216"/>
        <dbReference type="EC" id="2.7.1.30"/>
    </reaction>
</comment>
<comment type="caution">
    <text evidence="11">The sequence shown here is derived from an EMBL/GenBank/DDBJ whole genome shotgun (WGS) entry which is preliminary data.</text>
</comment>
<dbReference type="GO" id="GO:0004370">
    <property type="term" value="F:glycerol kinase activity"/>
    <property type="evidence" value="ECO:0007669"/>
    <property type="project" value="UniProtKB-EC"/>
</dbReference>
<evidence type="ECO:0000256" key="6">
    <source>
        <dbReference type="ARBA" id="ARBA00022840"/>
    </source>
</evidence>
<keyword evidence="5 7" id="KW-0319">Glycerol metabolism</keyword>
<feature type="binding site" evidence="7">
    <location>
        <position position="136"/>
    </location>
    <ligand>
        <name>glycerol</name>
        <dbReference type="ChEBI" id="CHEBI:17754"/>
    </ligand>
</feature>
<feature type="binding site" evidence="7">
    <location>
        <position position="411"/>
    </location>
    <ligand>
        <name>ADP</name>
        <dbReference type="ChEBI" id="CHEBI:456216"/>
    </ligand>
</feature>
<keyword evidence="2 7" id="KW-0808">Transferase</keyword>
<feature type="binding site" evidence="7">
    <location>
        <position position="311"/>
    </location>
    <ligand>
        <name>ATP</name>
        <dbReference type="ChEBI" id="CHEBI:30616"/>
    </ligand>
</feature>
<protein>
    <recommendedName>
        <fullName evidence="7">Glycerol kinase</fullName>
        <ecNumber evidence="7">2.7.1.30</ecNumber>
    </recommendedName>
    <alternativeName>
        <fullName evidence="7">ATP:glycerol 3-phosphotransferase</fullName>
    </alternativeName>
    <alternativeName>
        <fullName evidence="7">Glycerokinase</fullName>
        <shortName evidence="7">GK</shortName>
    </alternativeName>
</protein>
<accession>A0ABW8NJK3</accession>
<evidence type="ECO:0000256" key="3">
    <source>
        <dbReference type="ARBA" id="ARBA00022741"/>
    </source>
</evidence>
<evidence type="ECO:0000256" key="8">
    <source>
        <dbReference type="RuleBase" id="RU003733"/>
    </source>
</evidence>
<dbReference type="InterPro" id="IPR018485">
    <property type="entry name" value="FGGY_C"/>
</dbReference>
<dbReference type="InterPro" id="IPR005999">
    <property type="entry name" value="Glycerol_kin"/>
</dbReference>
<feature type="binding site" evidence="7">
    <location>
        <position position="84"/>
    </location>
    <ligand>
        <name>sn-glycerol 3-phosphate</name>
        <dbReference type="ChEBI" id="CHEBI:57597"/>
    </ligand>
</feature>
<dbReference type="PANTHER" id="PTHR10196">
    <property type="entry name" value="SUGAR KINASE"/>
    <property type="match status" value="1"/>
</dbReference>
<gene>
    <name evidence="7 11" type="primary">glpK</name>
    <name evidence="11" type="ORF">WG929_12090</name>
</gene>
<comment type="activity regulation">
    <text evidence="7">Inhibited by fructose 1,6-bisphosphate (FBP).</text>
</comment>
<dbReference type="Pfam" id="PF02782">
    <property type="entry name" value="FGGY_C"/>
    <property type="match status" value="1"/>
</dbReference>
<feature type="binding site" evidence="7">
    <location>
        <position position="246"/>
    </location>
    <ligand>
        <name>glycerol</name>
        <dbReference type="ChEBI" id="CHEBI:17754"/>
    </ligand>
</feature>
<reference evidence="11 12" key="1">
    <citation type="submission" date="2024-03" db="EMBL/GenBank/DDBJ databases">
        <title>High-quality draft genome sequence of Oceanobacter sp. wDCs-4.</title>
        <authorList>
            <person name="Dong C."/>
        </authorList>
    </citation>
    <scope>NUCLEOTIDE SEQUENCE [LARGE SCALE GENOMIC DNA]</scope>
    <source>
        <strain evidence="12">wDCs-4</strain>
    </source>
</reference>
<name>A0ABW8NJK3_9GAMM</name>
<feature type="binding site" evidence="7">
    <location>
        <position position="14"/>
    </location>
    <ligand>
        <name>ADP</name>
        <dbReference type="ChEBI" id="CHEBI:456216"/>
    </ligand>
</feature>
<comment type="pathway">
    <text evidence="7">Polyol metabolism; glycerol degradation via glycerol kinase pathway; sn-glycerol 3-phosphate from glycerol: step 1/1.</text>
</comment>
<feature type="binding site" evidence="7">
    <location>
        <position position="85"/>
    </location>
    <ligand>
        <name>sn-glycerol 3-phosphate</name>
        <dbReference type="ChEBI" id="CHEBI:57597"/>
    </ligand>
</feature>
<dbReference type="Gene3D" id="3.30.420.40">
    <property type="match status" value="2"/>
</dbReference>
<comment type="similarity">
    <text evidence="1 7 8">Belongs to the FGGY kinase family.</text>
</comment>
<keyword evidence="4 7" id="KW-0418">Kinase</keyword>
<dbReference type="InterPro" id="IPR018484">
    <property type="entry name" value="FGGY_N"/>
</dbReference>
<evidence type="ECO:0000256" key="1">
    <source>
        <dbReference type="ARBA" id="ARBA00009156"/>
    </source>
</evidence>
<feature type="binding site" evidence="7">
    <location>
        <position position="85"/>
    </location>
    <ligand>
        <name>glycerol</name>
        <dbReference type="ChEBI" id="CHEBI:17754"/>
    </ligand>
</feature>
<feature type="binding site" evidence="7">
    <location>
        <position position="311"/>
    </location>
    <ligand>
        <name>ADP</name>
        <dbReference type="ChEBI" id="CHEBI:456216"/>
    </ligand>
</feature>
<dbReference type="HAMAP" id="MF_00186">
    <property type="entry name" value="Glycerol_kin"/>
    <property type="match status" value="1"/>
</dbReference>
<feature type="binding site" evidence="7">
    <location>
        <position position="14"/>
    </location>
    <ligand>
        <name>ATP</name>
        <dbReference type="ChEBI" id="CHEBI:30616"/>
    </ligand>
</feature>
<evidence type="ECO:0000259" key="9">
    <source>
        <dbReference type="Pfam" id="PF00370"/>
    </source>
</evidence>
<evidence type="ECO:0000256" key="4">
    <source>
        <dbReference type="ARBA" id="ARBA00022777"/>
    </source>
</evidence>
<feature type="binding site" evidence="7">
    <location>
        <position position="18"/>
    </location>
    <ligand>
        <name>ADP</name>
        <dbReference type="ChEBI" id="CHEBI:456216"/>
    </ligand>
</feature>
<evidence type="ECO:0000256" key="5">
    <source>
        <dbReference type="ARBA" id="ARBA00022798"/>
    </source>
</evidence>
<dbReference type="Pfam" id="PF00370">
    <property type="entry name" value="FGGY_N"/>
    <property type="match status" value="1"/>
</dbReference>
<feature type="binding site" evidence="7">
    <location>
        <position position="15"/>
    </location>
    <ligand>
        <name>ATP</name>
        <dbReference type="ChEBI" id="CHEBI:30616"/>
    </ligand>
</feature>
<feature type="binding site" evidence="7">
    <location>
        <position position="268"/>
    </location>
    <ligand>
        <name>ATP</name>
        <dbReference type="ChEBI" id="CHEBI:30616"/>
    </ligand>
</feature>
<dbReference type="CDD" id="cd07786">
    <property type="entry name" value="FGGY_EcGK_like"/>
    <property type="match status" value="1"/>
</dbReference>
<dbReference type="EC" id="2.7.1.30" evidence="7"/>
<dbReference type="PROSITE" id="PS00933">
    <property type="entry name" value="FGGY_KINASES_1"/>
    <property type="match status" value="1"/>
</dbReference>
<feature type="binding site" evidence="7">
    <location>
        <position position="415"/>
    </location>
    <ligand>
        <name>ADP</name>
        <dbReference type="ChEBI" id="CHEBI:456216"/>
    </ligand>
</feature>
<keyword evidence="12" id="KW-1185">Reference proteome</keyword>
<dbReference type="PIRSF" id="PIRSF000538">
    <property type="entry name" value="GlpK"/>
    <property type="match status" value="1"/>
</dbReference>
<dbReference type="EMBL" id="JBBKTX010000014">
    <property type="protein sequence ID" value="MFK4753153.1"/>
    <property type="molecule type" value="Genomic_DNA"/>
</dbReference>
<dbReference type="Proteomes" id="UP001620597">
    <property type="component" value="Unassembled WGS sequence"/>
</dbReference>
<feature type="binding site" evidence="7">
    <location>
        <position position="315"/>
    </location>
    <ligand>
        <name>ATP</name>
        <dbReference type="ChEBI" id="CHEBI:30616"/>
    </ligand>
</feature>
<evidence type="ECO:0000259" key="10">
    <source>
        <dbReference type="Pfam" id="PF02782"/>
    </source>
</evidence>
<feature type="binding site" evidence="7">
    <location>
        <position position="247"/>
    </location>
    <ligand>
        <name>glycerol</name>
        <dbReference type="ChEBI" id="CHEBI:17754"/>
    </ligand>
</feature>
<dbReference type="SUPFAM" id="SSF53067">
    <property type="entry name" value="Actin-like ATPase domain"/>
    <property type="match status" value="2"/>
</dbReference>
<feature type="binding site" evidence="7">
    <location>
        <position position="16"/>
    </location>
    <ligand>
        <name>ATP</name>
        <dbReference type="ChEBI" id="CHEBI:30616"/>
    </ligand>
</feature>
<dbReference type="InterPro" id="IPR043129">
    <property type="entry name" value="ATPase_NBD"/>
</dbReference>
<keyword evidence="6 7" id="KW-0067">ATP-binding</keyword>
<dbReference type="InterPro" id="IPR000577">
    <property type="entry name" value="Carb_kinase_FGGY"/>
</dbReference>
<evidence type="ECO:0000313" key="12">
    <source>
        <dbReference type="Proteomes" id="UP001620597"/>
    </source>
</evidence>
<dbReference type="InterPro" id="IPR018483">
    <property type="entry name" value="Carb_kinase_FGGY_CS"/>
</dbReference>
<sequence length="496" mass="54157">MGNRFGILAIDQGTTSTRAIVFDPQLQTVAMAQQEFPQHYPDDGWVEHNPDDLWQSTCAVVQQALAEAREQGCEVSAIGITNQRETTLVWDKHSGAAVYPAIVWQDRRTARLCDQLRSEVGDDYVQARSGLRLDPYFSATKVAWILDNVDGARLRAERGELLFGTVDSYLIWKLTGGQRHVTDATNASRTNLFNIHRGEWDNELLDLFRIPSAMLPQVQDCSGHFGTALARFTGDRDIAITGVAGDQQAASVGQCCFEPGQVKSTYGTGCFVLLNTGQKPLFSSHGLLTTIALQLDGRRTYALEGAIFVAGATVQWLRDELGIIERASDTERLASGLDSNKGVYLVPAFTGLGVPYWRADARAAIVGLTRGAGKAELARAALEAVCYQTADLFAVMAQEGLRPTSLRVDGGMVSNNWMLQFLADVLNTEVLRPALLETTALGAAYLAGRAVGLYGDTSEFTRLWQCRATFTPAMSEAQRATLLAGWQKAVQRVVLE</sequence>
<feature type="binding site" evidence="7">
    <location>
        <position position="84"/>
    </location>
    <ligand>
        <name>glycerol</name>
        <dbReference type="ChEBI" id="CHEBI:17754"/>
    </ligand>
</feature>
<dbReference type="PROSITE" id="PS00445">
    <property type="entry name" value="FGGY_KINASES_2"/>
    <property type="match status" value="1"/>
</dbReference>
<dbReference type="NCBIfam" id="TIGR01311">
    <property type="entry name" value="glycerol_kin"/>
    <property type="match status" value="1"/>
</dbReference>
<dbReference type="PANTHER" id="PTHR10196:SF78">
    <property type="entry name" value="GLYCEROL KINASE"/>
    <property type="match status" value="1"/>
</dbReference>
<evidence type="ECO:0000256" key="2">
    <source>
        <dbReference type="ARBA" id="ARBA00022679"/>
    </source>
</evidence>
<feature type="domain" description="Carbohydrate kinase FGGY N-terminal" evidence="9">
    <location>
        <begin position="7"/>
        <end position="253"/>
    </location>
</feature>
<organism evidence="11 12">
    <name type="scientific">Oceanobacter antarcticus</name>
    <dbReference type="NCBI Taxonomy" id="3133425"/>
    <lineage>
        <taxon>Bacteria</taxon>
        <taxon>Pseudomonadati</taxon>
        <taxon>Pseudomonadota</taxon>
        <taxon>Gammaproteobacteria</taxon>
        <taxon>Oceanospirillales</taxon>
        <taxon>Oceanospirillaceae</taxon>
        <taxon>Oceanobacter</taxon>
    </lineage>
</organism>
<evidence type="ECO:0000313" key="11">
    <source>
        <dbReference type="EMBL" id="MFK4753153.1"/>
    </source>
</evidence>
<feature type="binding site" evidence="7">
    <location>
        <position position="136"/>
    </location>
    <ligand>
        <name>sn-glycerol 3-phosphate</name>
        <dbReference type="ChEBI" id="CHEBI:57597"/>
    </ligand>
</feature>
<proteinExistence type="inferred from homology"/>
<feature type="binding site" evidence="7">
    <location>
        <position position="411"/>
    </location>
    <ligand>
        <name>ATP</name>
        <dbReference type="ChEBI" id="CHEBI:30616"/>
    </ligand>
</feature>
<comment type="function">
    <text evidence="7">Key enzyme in the regulation of glycerol uptake and metabolism. Catalyzes the phosphorylation of glycerol to yield sn-glycerol 3-phosphate.</text>
</comment>
<keyword evidence="3 7" id="KW-0547">Nucleotide-binding</keyword>